<dbReference type="KEGG" id="cre:CHLRE_10g440600v5"/>
<gene>
    <name evidence="2" type="ORF">CHLRE_10g440600v5</name>
</gene>
<dbReference type="AlphaFoldDB" id="A0A2K3DAG9"/>
<name>A0A2K3DAG9_CHLRE</name>
<dbReference type="OMA" id="EAWGLGH"/>
<keyword evidence="3" id="KW-1185">Reference proteome</keyword>
<dbReference type="EMBL" id="CM008971">
    <property type="protein sequence ID" value="PNW77528.1"/>
    <property type="molecule type" value="Genomic_DNA"/>
</dbReference>
<dbReference type="Gramene" id="PNW77528">
    <property type="protein sequence ID" value="PNW77528"/>
    <property type="gene ID" value="CHLRE_10g440600v5"/>
</dbReference>
<feature type="region of interest" description="Disordered" evidence="1">
    <location>
        <begin position="620"/>
        <end position="643"/>
    </location>
</feature>
<dbReference type="InParanoid" id="A0A2K3DAG9"/>
<dbReference type="RefSeq" id="XP_042920183.1">
    <property type="nucleotide sequence ID" value="XM_043066786.1"/>
</dbReference>
<feature type="compositionally biased region" description="Low complexity" evidence="1">
    <location>
        <begin position="145"/>
        <end position="154"/>
    </location>
</feature>
<evidence type="ECO:0000313" key="3">
    <source>
        <dbReference type="Proteomes" id="UP000006906"/>
    </source>
</evidence>
<feature type="region of interest" description="Disordered" evidence="1">
    <location>
        <begin position="270"/>
        <end position="388"/>
    </location>
</feature>
<accession>A0A2K3DAG9</accession>
<sequence>MFPKPGERVHDRQRGRIHALRQLDEAAAREAAEKRLRLQRRVVRRAFEHQVMVETIELEKELEARRCKLCDLLRAEAWGLGHPNWTERRCGQCWVELADYISRERHGAPAAAPAAYPTAGIGRPRPAGRPQLQHQLPAQPRPQPHTARAHTPAGGAPGRGAAGPGVAAAGPGALAAVTADLFRDVPVEVDEVMQALRAKDSDKLMQLLDERALQRHLGPHQQLEQHTRQQGRVRVPNPRAAAPHPDAPRGRGGVFYHDDVLHGLLEEAERDAADTSEGEGSARSVASSAVADAGGRWDSGGGCHADGSPGDGFAAESGSEEDAKEETEAAAHHGRRADESGEDAEEAYSGSEISLAHQNAAAAARAEGQVADGPEGEGVGPGAAGASPKKTVRLAVAGHRPAPRPLPSKPKSMPTGRAEMLEALKQAEQMVVFGLTQHDRSTALFYSHQLRAALADLARLERRGRKSEAVHRHGMRLDTRDADGIKRIIREDRPERAPSPTTLRRWTDPDSFYTDPPKRTPRWLEHVHPDKTNPSKQADAAPWRPASTKPPTPRHTSGLQSVGDWSEYKYEWDLAQIRSMRVDDYLSGVRKQREYRSALAGLQARVLAQLPPDAREFPTRYSQQAAGGLQESMVSQQQAQDSL</sequence>
<feature type="region of interest" description="Disordered" evidence="1">
    <location>
        <begin position="218"/>
        <end position="255"/>
    </location>
</feature>
<dbReference type="Proteomes" id="UP000006906">
    <property type="component" value="Chromosome 10"/>
</dbReference>
<evidence type="ECO:0000256" key="1">
    <source>
        <dbReference type="SAM" id="MobiDB-lite"/>
    </source>
</evidence>
<reference evidence="2 3" key="1">
    <citation type="journal article" date="2007" name="Science">
        <title>The Chlamydomonas genome reveals the evolution of key animal and plant functions.</title>
        <authorList>
            <person name="Merchant S.S."/>
            <person name="Prochnik S.E."/>
            <person name="Vallon O."/>
            <person name="Harris E.H."/>
            <person name="Karpowicz S.J."/>
            <person name="Witman G.B."/>
            <person name="Terry A."/>
            <person name="Salamov A."/>
            <person name="Fritz-Laylin L.K."/>
            <person name="Marechal-Drouard L."/>
            <person name="Marshall W.F."/>
            <person name="Qu L.H."/>
            <person name="Nelson D.R."/>
            <person name="Sanderfoot A.A."/>
            <person name="Spalding M.H."/>
            <person name="Kapitonov V.V."/>
            <person name="Ren Q."/>
            <person name="Ferris P."/>
            <person name="Lindquist E."/>
            <person name="Shapiro H."/>
            <person name="Lucas S.M."/>
            <person name="Grimwood J."/>
            <person name="Schmutz J."/>
            <person name="Cardol P."/>
            <person name="Cerutti H."/>
            <person name="Chanfreau G."/>
            <person name="Chen C.L."/>
            <person name="Cognat V."/>
            <person name="Croft M.T."/>
            <person name="Dent R."/>
            <person name="Dutcher S."/>
            <person name="Fernandez E."/>
            <person name="Fukuzawa H."/>
            <person name="Gonzalez-Ballester D."/>
            <person name="Gonzalez-Halphen D."/>
            <person name="Hallmann A."/>
            <person name="Hanikenne M."/>
            <person name="Hippler M."/>
            <person name="Inwood W."/>
            <person name="Jabbari K."/>
            <person name="Kalanon M."/>
            <person name="Kuras R."/>
            <person name="Lefebvre P.A."/>
            <person name="Lemaire S.D."/>
            <person name="Lobanov A.V."/>
            <person name="Lohr M."/>
            <person name="Manuell A."/>
            <person name="Meier I."/>
            <person name="Mets L."/>
            <person name="Mittag M."/>
            <person name="Mittelmeier T."/>
            <person name="Moroney J.V."/>
            <person name="Moseley J."/>
            <person name="Napoli C."/>
            <person name="Nedelcu A.M."/>
            <person name="Niyogi K."/>
            <person name="Novoselov S.V."/>
            <person name="Paulsen I.T."/>
            <person name="Pazour G."/>
            <person name="Purton S."/>
            <person name="Ral J.P."/>
            <person name="Riano-Pachon D.M."/>
            <person name="Riekhof W."/>
            <person name="Rymarquis L."/>
            <person name="Schroda M."/>
            <person name="Stern D."/>
            <person name="Umen J."/>
            <person name="Willows R."/>
            <person name="Wilson N."/>
            <person name="Zimmer S.L."/>
            <person name="Allmer J."/>
            <person name="Balk J."/>
            <person name="Bisova K."/>
            <person name="Chen C.J."/>
            <person name="Elias M."/>
            <person name="Gendler K."/>
            <person name="Hauser C."/>
            <person name="Lamb M.R."/>
            <person name="Ledford H."/>
            <person name="Long J.C."/>
            <person name="Minagawa J."/>
            <person name="Page M.D."/>
            <person name="Pan J."/>
            <person name="Pootakham W."/>
            <person name="Roje S."/>
            <person name="Rose A."/>
            <person name="Stahlberg E."/>
            <person name="Terauchi A.M."/>
            <person name="Yang P."/>
            <person name="Ball S."/>
            <person name="Bowler C."/>
            <person name="Dieckmann C.L."/>
            <person name="Gladyshev V.N."/>
            <person name="Green P."/>
            <person name="Jorgensen R."/>
            <person name="Mayfield S."/>
            <person name="Mueller-Roeber B."/>
            <person name="Rajamani S."/>
            <person name="Sayre R.T."/>
            <person name="Brokstein P."/>
            <person name="Dubchak I."/>
            <person name="Goodstein D."/>
            <person name="Hornick L."/>
            <person name="Huang Y.W."/>
            <person name="Jhaveri J."/>
            <person name="Luo Y."/>
            <person name="Martinez D."/>
            <person name="Ngau W.C."/>
            <person name="Otillar B."/>
            <person name="Poliakov A."/>
            <person name="Porter A."/>
            <person name="Szajkowski L."/>
            <person name="Werner G."/>
            <person name="Zhou K."/>
            <person name="Grigoriev I.V."/>
            <person name="Rokhsar D.S."/>
            <person name="Grossman A.R."/>
        </authorList>
    </citation>
    <scope>NUCLEOTIDE SEQUENCE [LARGE SCALE GENOMIC DNA]</scope>
    <source>
        <strain evidence="3">CC-503</strain>
    </source>
</reference>
<organism evidence="2 3">
    <name type="scientific">Chlamydomonas reinhardtii</name>
    <name type="common">Chlamydomonas smithii</name>
    <dbReference type="NCBI Taxonomy" id="3055"/>
    <lineage>
        <taxon>Eukaryota</taxon>
        <taxon>Viridiplantae</taxon>
        <taxon>Chlorophyta</taxon>
        <taxon>core chlorophytes</taxon>
        <taxon>Chlorophyceae</taxon>
        <taxon>CS clade</taxon>
        <taxon>Chlamydomonadales</taxon>
        <taxon>Chlamydomonadaceae</taxon>
        <taxon>Chlamydomonas</taxon>
    </lineage>
</organism>
<feature type="compositionally biased region" description="Basic and acidic residues" evidence="1">
    <location>
        <begin position="326"/>
        <end position="339"/>
    </location>
</feature>
<proteinExistence type="predicted"/>
<feature type="compositionally biased region" description="Low complexity" evidence="1">
    <location>
        <begin position="278"/>
        <end position="296"/>
    </location>
</feature>
<dbReference type="OrthoDB" id="542750at2759"/>
<dbReference type="PaxDb" id="3055-EDP05795"/>
<evidence type="ECO:0000313" key="2">
    <source>
        <dbReference type="EMBL" id="PNW77528.1"/>
    </source>
</evidence>
<dbReference type="GeneID" id="5716130"/>
<protein>
    <submittedName>
        <fullName evidence="2">Uncharacterized protein</fullName>
    </submittedName>
</protein>
<feature type="compositionally biased region" description="Basic and acidic residues" evidence="1">
    <location>
        <begin position="516"/>
        <end position="533"/>
    </location>
</feature>
<feature type="compositionally biased region" description="Polar residues" evidence="1">
    <location>
        <begin position="632"/>
        <end position="643"/>
    </location>
</feature>
<dbReference type="ExpressionAtlas" id="A0A2K3DAG9">
    <property type="expression patterns" value="baseline and differential"/>
</dbReference>
<feature type="compositionally biased region" description="Low complexity" evidence="1">
    <location>
        <begin position="108"/>
        <end position="119"/>
    </location>
</feature>
<feature type="compositionally biased region" description="Low complexity" evidence="1">
    <location>
        <begin position="360"/>
        <end position="373"/>
    </location>
</feature>
<feature type="region of interest" description="Disordered" evidence="1">
    <location>
        <begin position="107"/>
        <end position="165"/>
    </location>
</feature>
<feature type="region of interest" description="Disordered" evidence="1">
    <location>
        <begin position="492"/>
        <end position="560"/>
    </location>
</feature>